<evidence type="ECO:0000313" key="2">
    <source>
        <dbReference type="EMBL" id="AWN36842.1"/>
    </source>
</evidence>
<name>A0A2U8VUC3_9HYPH</name>
<organism evidence="2 3">
    <name type="scientific">Methylobacterium radiodurans</name>
    <dbReference type="NCBI Taxonomy" id="2202828"/>
    <lineage>
        <taxon>Bacteria</taxon>
        <taxon>Pseudomonadati</taxon>
        <taxon>Pseudomonadota</taxon>
        <taxon>Alphaproteobacteria</taxon>
        <taxon>Hyphomicrobiales</taxon>
        <taxon>Methylobacteriaceae</taxon>
        <taxon>Methylobacterium</taxon>
    </lineage>
</organism>
<dbReference type="KEGG" id="meti:DK427_14800"/>
<dbReference type="InterPro" id="IPR003018">
    <property type="entry name" value="GAF"/>
</dbReference>
<sequence>MFDAYVRTDPRLEHVCEHLAAARSRDDVVSALCRWTRQAVGCDGVAVALREGAFCRYVAENAIEPLWKNQRFPLADCVSGWAMLNGATAVVPDVALDPRVPAAPYRRTSIRSLVMAPVGAPEAVAALGTYWCAFVALDAETVGRVEHLARRAGEALARLRERDPADPAAVA</sequence>
<dbReference type="RefSeq" id="WP_109951930.1">
    <property type="nucleotide sequence ID" value="NZ_CP029551.1"/>
</dbReference>
<dbReference type="Proteomes" id="UP000246058">
    <property type="component" value="Chromosome"/>
</dbReference>
<dbReference type="InterPro" id="IPR029016">
    <property type="entry name" value="GAF-like_dom_sf"/>
</dbReference>
<dbReference type="Gene3D" id="3.30.450.40">
    <property type="match status" value="1"/>
</dbReference>
<feature type="domain" description="GAF" evidence="1">
    <location>
        <begin position="25"/>
        <end position="155"/>
    </location>
</feature>
<keyword evidence="3" id="KW-1185">Reference proteome</keyword>
<evidence type="ECO:0000313" key="3">
    <source>
        <dbReference type="Proteomes" id="UP000246058"/>
    </source>
</evidence>
<dbReference type="OrthoDB" id="9767435at2"/>
<accession>A0A2U8VUC3</accession>
<gene>
    <name evidence="2" type="ORF">DK427_14800</name>
</gene>
<dbReference type="SUPFAM" id="SSF55781">
    <property type="entry name" value="GAF domain-like"/>
    <property type="match status" value="1"/>
</dbReference>
<dbReference type="AlphaFoldDB" id="A0A2U8VUC3"/>
<protein>
    <submittedName>
        <fullName evidence="2">GAF domain-containing protein</fullName>
    </submittedName>
</protein>
<dbReference type="EMBL" id="CP029551">
    <property type="protein sequence ID" value="AWN36842.1"/>
    <property type="molecule type" value="Genomic_DNA"/>
</dbReference>
<proteinExistence type="predicted"/>
<evidence type="ECO:0000259" key="1">
    <source>
        <dbReference type="Pfam" id="PF01590"/>
    </source>
</evidence>
<dbReference type="Pfam" id="PF01590">
    <property type="entry name" value="GAF"/>
    <property type="match status" value="1"/>
</dbReference>
<reference evidence="2 3" key="1">
    <citation type="submission" date="2018-05" db="EMBL/GenBank/DDBJ databases">
        <title>Complete Genome Sequence of Methylobacterium sp. 17Sr1-43.</title>
        <authorList>
            <person name="Srinivasan S."/>
        </authorList>
    </citation>
    <scope>NUCLEOTIDE SEQUENCE [LARGE SCALE GENOMIC DNA]</scope>
    <source>
        <strain evidence="2 3">17Sr1-43</strain>
    </source>
</reference>